<proteinExistence type="predicted"/>
<dbReference type="Proteomes" id="UP000887566">
    <property type="component" value="Unplaced"/>
</dbReference>
<protein>
    <submittedName>
        <fullName evidence="2">ISXO2-like transposase domain-containing protein</fullName>
    </submittedName>
</protein>
<evidence type="ECO:0000313" key="1">
    <source>
        <dbReference type="Proteomes" id="UP000887566"/>
    </source>
</evidence>
<sequence length="220" mass="24753">MEGVRGIKQVERDLNLIEVAQTVGSEEAAVNWCKGNGLLPDGETNADCWKEYKGVKCPGTVYTTTKSKGEKAYPVFCCRKCKATKTPRAGTCAINPHHQSGLGQIGGRGTWFTSIDKLDRNSSQLLIHVILMLLWGWARRFSFDQMCSIFGGFIGTANNHLLMDWFYYIHEMIADYLENGAAPMGGLGSEVQIDESFFGGRRKYNRGWLLVKDQFERRRP</sequence>
<accession>A0A914UHI2</accession>
<evidence type="ECO:0000313" key="2">
    <source>
        <dbReference type="WBParaSite" id="PSAMB.scaffold100size79852.g2077.t1"/>
    </source>
</evidence>
<dbReference type="WBParaSite" id="PSAMB.scaffold100size79852.g2077.t1">
    <property type="protein sequence ID" value="PSAMB.scaffold100size79852.g2077.t1"/>
    <property type="gene ID" value="PSAMB.scaffold100size79852.g2077"/>
</dbReference>
<reference evidence="2" key="1">
    <citation type="submission" date="2022-11" db="UniProtKB">
        <authorList>
            <consortium name="WormBaseParasite"/>
        </authorList>
    </citation>
    <scope>IDENTIFICATION</scope>
</reference>
<dbReference type="AlphaFoldDB" id="A0A914UHI2"/>
<keyword evidence="1" id="KW-1185">Reference proteome</keyword>
<name>A0A914UHI2_9BILA</name>
<organism evidence="1 2">
    <name type="scientific">Plectus sambesii</name>
    <dbReference type="NCBI Taxonomy" id="2011161"/>
    <lineage>
        <taxon>Eukaryota</taxon>
        <taxon>Metazoa</taxon>
        <taxon>Ecdysozoa</taxon>
        <taxon>Nematoda</taxon>
        <taxon>Chromadorea</taxon>
        <taxon>Plectida</taxon>
        <taxon>Plectina</taxon>
        <taxon>Plectoidea</taxon>
        <taxon>Plectidae</taxon>
        <taxon>Plectus</taxon>
    </lineage>
</organism>